<keyword evidence="1" id="KW-0812">Transmembrane</keyword>
<gene>
    <name evidence="2" type="ORF">JL106_10000</name>
</gene>
<proteinExistence type="predicted"/>
<protein>
    <submittedName>
        <fullName evidence="2">Uncharacterized protein</fullName>
    </submittedName>
</protein>
<dbReference type="Proteomes" id="UP000663792">
    <property type="component" value="Unassembled WGS sequence"/>
</dbReference>
<organism evidence="2 3">
    <name type="scientific">Nakamurella leprariae</name>
    <dbReference type="NCBI Taxonomy" id="2803911"/>
    <lineage>
        <taxon>Bacteria</taxon>
        <taxon>Bacillati</taxon>
        <taxon>Actinomycetota</taxon>
        <taxon>Actinomycetes</taxon>
        <taxon>Nakamurellales</taxon>
        <taxon>Nakamurellaceae</taxon>
        <taxon>Nakamurella</taxon>
    </lineage>
</organism>
<evidence type="ECO:0000313" key="3">
    <source>
        <dbReference type="Proteomes" id="UP000663792"/>
    </source>
</evidence>
<evidence type="ECO:0000256" key="1">
    <source>
        <dbReference type="SAM" id="Phobius"/>
    </source>
</evidence>
<feature type="transmembrane region" description="Helical" evidence="1">
    <location>
        <begin position="49"/>
        <end position="68"/>
    </location>
</feature>
<keyword evidence="3" id="KW-1185">Reference proteome</keyword>
<feature type="transmembrane region" description="Helical" evidence="1">
    <location>
        <begin position="16"/>
        <end position="37"/>
    </location>
</feature>
<accession>A0A938Y865</accession>
<keyword evidence="1" id="KW-1133">Transmembrane helix</keyword>
<keyword evidence="1" id="KW-0472">Membrane</keyword>
<name>A0A938Y865_9ACTN</name>
<evidence type="ECO:0000313" key="2">
    <source>
        <dbReference type="EMBL" id="MBM9467610.1"/>
    </source>
</evidence>
<reference evidence="2" key="1">
    <citation type="submission" date="2021-01" db="EMBL/GenBank/DDBJ databases">
        <title>YIM 132084 draft genome.</title>
        <authorList>
            <person name="An D."/>
        </authorList>
    </citation>
    <scope>NUCLEOTIDE SEQUENCE</scope>
    <source>
        <strain evidence="2">YIM 132084</strain>
    </source>
</reference>
<comment type="caution">
    <text evidence="2">The sequence shown here is derived from an EMBL/GenBank/DDBJ whole genome shotgun (WGS) entry which is preliminary data.</text>
</comment>
<dbReference type="AlphaFoldDB" id="A0A938Y865"/>
<dbReference type="RefSeq" id="WP_205260567.1">
    <property type="nucleotide sequence ID" value="NZ_JAERWK010000012.1"/>
</dbReference>
<sequence>MADPTPRASTPARPRINWFGLLAGFVLLSVASVGFSGDPGWLFNEATKWMVAVTVALVGLGLLVTAGGRRNR</sequence>
<dbReference type="EMBL" id="JAERWK010000012">
    <property type="protein sequence ID" value="MBM9467610.1"/>
    <property type="molecule type" value="Genomic_DNA"/>
</dbReference>